<keyword evidence="5 8" id="KW-0472">Membrane</keyword>
<evidence type="ECO:0000256" key="5">
    <source>
        <dbReference type="ARBA" id="ARBA00023136"/>
    </source>
</evidence>
<feature type="transmembrane region" description="Helical" evidence="8">
    <location>
        <begin position="1073"/>
        <end position="1093"/>
    </location>
</feature>
<proteinExistence type="predicted"/>
<dbReference type="eggNOG" id="KOG1023">
    <property type="taxonomic scope" value="Eukaryota"/>
</dbReference>
<keyword evidence="2 8" id="KW-0812">Transmembrane</keyword>
<dbReference type="PROSITE" id="PS50112">
    <property type="entry name" value="PAS"/>
    <property type="match status" value="1"/>
</dbReference>
<sequence length="1498" mass="168964">MIVDIAIAVFSILWILFTLYLNHLFYTIYVPVLYISFILIDIVVPILIVPSAYVAAHGIVGLKGHSGIVGLKGHSGIVGLKGHSGIVGLKGHSGIVGLKGHSGIEYVLEIVLGLVAFAVYTCVFLLSSILKARSVVLSNFSFPMFEYDAVTTWILITAACAVLSAIFNYFDSWFYTLGCIIHILITVYVQLRIYYLPFYDLWRNVLMMAFCLATVVLNINYFVIAYVDKFKFNYTIFVFIIILILGYIGGTGAITKVSGDFRKALTYQEDVTNVPEYLDSLKINKNSHQANMWIIVGLIFNSDYFVDGSLTDYCLNCPNLDGALSMLLQVVTLFPFESRKMDVLFKRVIQKHKLGFSDRFLIYQCFRIKMKRLVSDTKDTLEMFNKLKNKNEVCKNTIKAFWDKNEAHSAYISSLSLLVNDLDQLFKASLMSNPNNLRLITEYSNFLAECKGDFDNSIKESIRAELIGDGKNFNVDVSFRSLVNKFPRYLKDKVLDAKGHRILKSGKEAKSGSQKSSSSANSGSTGASFDSNSVDFERQETVSKKILRDAKVRLAFHHGIQDTRPWEYNAIIMHIVASTVIILVAYIGFYAYVRINMKWRRYGYKDLSTIGYATFYTIYANVYTMSKFAADSNRIDPSGKILGNISIDDVVVETLIPLDISLPMKTYVCMNRSRYYLGSLLNKLADKALEGDDPYDIAYVLIQTNSTFKVCDQASPVYAIRASLKAELIVFSYLHNYIAGLYNENKMPANLYASNDYCQILSNIPTISENADITFHSILNYHIDKANYYDGIFIAWLVFGLVAMAVICGIPLFVIGFLYNRRITKMCQILHQLPPPVKEDARRALMLNQDLNSENSAGTTEVKSAFLVVIRIIYYIALIACLIVYALFVITTTKMNSNLTKILRWYFYSCQRITMASQCGNNAIQMIFLNGSLPQTIVNTSQLRDNEISMLDKFMDSERTLLYGNDEVEGSVGFDEELDHLHLESYCDLGREPKSIHDMYACGSLDAQIQMLKFFVDEVIKNLKFFQGNMMSEVAANYAHILRFHFYPSVIRATKRISHIMKTTYDNTMTKNIIFLAAGFVCLIFIFVLPWFFRNVMIQNYRIFLMLLKHLPMQTIIDTPEILEFFTGKKKAKVERMSTSKSIVYDASECLIITNASSVIEIINNSVTANIGLTPDQMLGQQFANFVGTDDQQRLNQQIDMMTSGQGSAFWEDHLTLLNDKNDFVPFTVNLIGMKDEGSNEIKSFVFILRNETEEIQKRKAAEEAKAKSEKLLYQILPKDIVVRLNRGETDISFTIPSATIFFIDIVKFSNYAATLTPSEIMANLSLVFATFDKIVAEYPIITRIKLIGDVYMAAAGLFCTEEDDPKKHAEDACRACLRCQKAMEDINVKLSASLEVRIGVNSGGPLIGGVLGSDKPTFDIIGDPINVAARLQSTDIPGCVQISSETKDLIEGLDFIVEERGQIYLKGKGERLTYFVNFATKSDQEASFVMALNSTTE</sequence>
<evidence type="ECO:0000256" key="6">
    <source>
        <dbReference type="ARBA" id="ARBA00023239"/>
    </source>
</evidence>
<feature type="domain" description="PAS" evidence="9">
    <location>
        <begin position="1136"/>
        <end position="1206"/>
    </location>
</feature>
<dbReference type="SMART" id="SM00044">
    <property type="entry name" value="CYCc"/>
    <property type="match status" value="1"/>
</dbReference>
<evidence type="ECO:0000256" key="2">
    <source>
        <dbReference type="ARBA" id="ARBA00022692"/>
    </source>
</evidence>
<keyword evidence="3" id="KW-0547">Nucleotide-binding</keyword>
<dbReference type="SUPFAM" id="SSF55785">
    <property type="entry name" value="PYP-like sensor domain (PAS domain)"/>
    <property type="match status" value="1"/>
</dbReference>
<feature type="transmembrane region" description="Helical" evidence="8">
    <location>
        <begin position="174"/>
        <end position="193"/>
    </location>
</feature>
<name>A2G733_TRIV3</name>
<dbReference type="VEuPathDB" id="TrichDB:TVAGG3_0515150"/>
<protein>
    <submittedName>
        <fullName evidence="11">Adenylate and Guanylate cyclase catalytic domain containing protein</fullName>
    </submittedName>
</protein>
<dbReference type="STRING" id="5722.A2G733"/>
<evidence type="ECO:0000256" key="8">
    <source>
        <dbReference type="SAM" id="Phobius"/>
    </source>
</evidence>
<dbReference type="InterPro" id="IPR008160">
    <property type="entry name" value="Collagen"/>
</dbReference>
<dbReference type="InterPro" id="IPR029787">
    <property type="entry name" value="Nucleotide_cyclase"/>
</dbReference>
<feature type="transmembrane region" description="Helical" evidence="8">
    <location>
        <begin position="205"/>
        <end position="227"/>
    </location>
</feature>
<dbReference type="Proteomes" id="UP000001542">
    <property type="component" value="Unassembled WGS sequence"/>
</dbReference>
<reference evidence="11" key="1">
    <citation type="submission" date="2006-10" db="EMBL/GenBank/DDBJ databases">
        <authorList>
            <person name="Amadeo P."/>
            <person name="Zhao Q."/>
            <person name="Wortman J."/>
            <person name="Fraser-Liggett C."/>
            <person name="Carlton J."/>
        </authorList>
    </citation>
    <scope>NUCLEOTIDE SEQUENCE</scope>
    <source>
        <strain evidence="11">G3</strain>
    </source>
</reference>
<dbReference type="Pfam" id="PF00211">
    <property type="entry name" value="Guanylate_cyc"/>
    <property type="match status" value="1"/>
</dbReference>
<keyword evidence="12" id="KW-1185">Reference proteome</keyword>
<dbReference type="VEuPathDB" id="TrichDB:TVAG_024960"/>
<evidence type="ECO:0000259" key="9">
    <source>
        <dbReference type="PROSITE" id="PS50112"/>
    </source>
</evidence>
<dbReference type="InParanoid" id="A2G733"/>
<keyword evidence="6" id="KW-0456">Lyase</keyword>
<dbReference type="InterPro" id="IPR050401">
    <property type="entry name" value="Cyclic_nucleotide_synthase"/>
</dbReference>
<organism evidence="11 12">
    <name type="scientific">Trichomonas vaginalis (strain ATCC PRA-98 / G3)</name>
    <dbReference type="NCBI Taxonomy" id="412133"/>
    <lineage>
        <taxon>Eukaryota</taxon>
        <taxon>Metamonada</taxon>
        <taxon>Parabasalia</taxon>
        <taxon>Trichomonadida</taxon>
        <taxon>Trichomonadidae</taxon>
        <taxon>Trichomonas</taxon>
    </lineage>
</organism>
<dbReference type="CDD" id="cd07302">
    <property type="entry name" value="CHD"/>
    <property type="match status" value="1"/>
</dbReference>
<dbReference type="PANTHER" id="PTHR11920">
    <property type="entry name" value="GUANYLYL CYCLASE"/>
    <property type="match status" value="1"/>
</dbReference>
<dbReference type="Pfam" id="PF13426">
    <property type="entry name" value="PAS_9"/>
    <property type="match status" value="1"/>
</dbReference>
<feature type="region of interest" description="Disordered" evidence="7">
    <location>
        <begin position="505"/>
        <end position="532"/>
    </location>
</feature>
<feature type="transmembrane region" description="Helical" evidence="8">
    <location>
        <begin position="7"/>
        <end position="26"/>
    </location>
</feature>
<dbReference type="GO" id="GO:0001653">
    <property type="term" value="F:peptide receptor activity"/>
    <property type="evidence" value="ECO:0000318"/>
    <property type="project" value="GO_Central"/>
</dbReference>
<dbReference type="SUPFAM" id="SSF55073">
    <property type="entry name" value="Nucleotide cyclase"/>
    <property type="match status" value="1"/>
</dbReference>
<gene>
    <name evidence="11" type="ORF">TVAG_024960</name>
</gene>
<dbReference type="KEGG" id="tva:4744683"/>
<dbReference type="Pfam" id="PF01391">
    <property type="entry name" value="Collagen"/>
    <property type="match status" value="1"/>
</dbReference>
<reference evidence="11" key="2">
    <citation type="journal article" date="2007" name="Science">
        <title>Draft genome sequence of the sexually transmitted pathogen Trichomonas vaginalis.</title>
        <authorList>
            <person name="Carlton J.M."/>
            <person name="Hirt R.P."/>
            <person name="Silva J.C."/>
            <person name="Delcher A.L."/>
            <person name="Schatz M."/>
            <person name="Zhao Q."/>
            <person name="Wortman J.R."/>
            <person name="Bidwell S.L."/>
            <person name="Alsmark U.C.M."/>
            <person name="Besteiro S."/>
            <person name="Sicheritz-Ponten T."/>
            <person name="Noel C.J."/>
            <person name="Dacks J.B."/>
            <person name="Foster P.G."/>
            <person name="Simillion C."/>
            <person name="Van de Peer Y."/>
            <person name="Miranda-Saavedra D."/>
            <person name="Barton G.J."/>
            <person name="Westrop G.D."/>
            <person name="Mueller S."/>
            <person name="Dessi D."/>
            <person name="Fiori P.L."/>
            <person name="Ren Q."/>
            <person name="Paulsen I."/>
            <person name="Zhang H."/>
            <person name="Bastida-Corcuera F.D."/>
            <person name="Simoes-Barbosa A."/>
            <person name="Brown M.T."/>
            <person name="Hayes R.D."/>
            <person name="Mukherjee M."/>
            <person name="Okumura C.Y."/>
            <person name="Schneider R."/>
            <person name="Smith A.J."/>
            <person name="Vanacova S."/>
            <person name="Villalvazo M."/>
            <person name="Haas B.J."/>
            <person name="Pertea M."/>
            <person name="Feldblyum T.V."/>
            <person name="Utterback T.R."/>
            <person name="Shu C.L."/>
            <person name="Osoegawa K."/>
            <person name="de Jong P.J."/>
            <person name="Hrdy I."/>
            <person name="Horvathova L."/>
            <person name="Zubacova Z."/>
            <person name="Dolezal P."/>
            <person name="Malik S.B."/>
            <person name="Logsdon J.M. Jr."/>
            <person name="Henze K."/>
            <person name="Gupta A."/>
            <person name="Wang C.C."/>
            <person name="Dunne R.L."/>
            <person name="Upcroft J.A."/>
            <person name="Upcroft P."/>
            <person name="White O."/>
            <person name="Salzberg S.L."/>
            <person name="Tang P."/>
            <person name="Chiu C.-H."/>
            <person name="Lee Y.-S."/>
            <person name="Embley T.M."/>
            <person name="Coombs G.H."/>
            <person name="Mottram J.C."/>
            <person name="Tachezy J."/>
            <person name="Fraser-Liggett C.M."/>
            <person name="Johnson P.J."/>
        </authorList>
    </citation>
    <scope>NUCLEOTIDE SEQUENCE [LARGE SCALE GENOMIC DNA]</scope>
    <source>
        <strain evidence="11">G3</strain>
    </source>
</reference>
<evidence type="ECO:0000313" key="11">
    <source>
        <dbReference type="EMBL" id="EAX87032.1"/>
    </source>
</evidence>
<dbReference type="EMBL" id="DS114525">
    <property type="protein sequence ID" value="EAX87032.1"/>
    <property type="molecule type" value="Genomic_DNA"/>
</dbReference>
<dbReference type="Gene3D" id="3.30.450.20">
    <property type="entry name" value="PAS domain"/>
    <property type="match status" value="1"/>
</dbReference>
<dbReference type="GO" id="GO:0006182">
    <property type="term" value="P:cGMP biosynthetic process"/>
    <property type="evidence" value="ECO:0000318"/>
    <property type="project" value="GO_Central"/>
</dbReference>
<dbReference type="GO" id="GO:0035556">
    <property type="term" value="P:intracellular signal transduction"/>
    <property type="evidence" value="ECO:0007669"/>
    <property type="project" value="InterPro"/>
</dbReference>
<dbReference type="Gene3D" id="3.30.70.1230">
    <property type="entry name" value="Nucleotide cyclase"/>
    <property type="match status" value="1"/>
</dbReference>
<evidence type="ECO:0000256" key="7">
    <source>
        <dbReference type="SAM" id="MobiDB-lite"/>
    </source>
</evidence>
<evidence type="ECO:0000256" key="4">
    <source>
        <dbReference type="ARBA" id="ARBA00022989"/>
    </source>
</evidence>
<dbReference type="SMR" id="A2G733"/>
<feature type="transmembrane region" description="Helical" evidence="8">
    <location>
        <begin position="150"/>
        <end position="167"/>
    </location>
</feature>
<dbReference type="OMA" id="AMEDINV"/>
<dbReference type="PANTHER" id="PTHR11920:SF335">
    <property type="entry name" value="GUANYLATE CYCLASE"/>
    <property type="match status" value="1"/>
</dbReference>
<feature type="transmembrane region" description="Helical" evidence="8">
    <location>
        <begin position="32"/>
        <end position="56"/>
    </location>
</feature>
<dbReference type="GO" id="GO:0004383">
    <property type="term" value="F:guanylate cyclase activity"/>
    <property type="evidence" value="ECO:0000318"/>
    <property type="project" value="GO_Central"/>
</dbReference>
<dbReference type="GO" id="GO:0005886">
    <property type="term" value="C:plasma membrane"/>
    <property type="evidence" value="ECO:0000318"/>
    <property type="project" value="GO_Central"/>
</dbReference>
<comment type="subcellular location">
    <subcellularLocation>
        <location evidence="1">Membrane</location>
    </subcellularLocation>
</comment>
<dbReference type="InterPro" id="IPR001054">
    <property type="entry name" value="A/G_cyclase"/>
</dbReference>
<dbReference type="GO" id="GO:0000166">
    <property type="term" value="F:nucleotide binding"/>
    <property type="evidence" value="ECO:0007669"/>
    <property type="project" value="UniProtKB-KW"/>
</dbReference>
<dbReference type="InterPro" id="IPR035965">
    <property type="entry name" value="PAS-like_dom_sf"/>
</dbReference>
<feature type="transmembrane region" description="Helical" evidence="8">
    <location>
        <begin position="571"/>
        <end position="593"/>
    </location>
</feature>
<evidence type="ECO:0000256" key="1">
    <source>
        <dbReference type="ARBA" id="ARBA00004370"/>
    </source>
</evidence>
<feature type="transmembrane region" description="Helical" evidence="8">
    <location>
        <begin position="793"/>
        <end position="819"/>
    </location>
</feature>
<feature type="transmembrane region" description="Helical" evidence="8">
    <location>
        <begin position="872"/>
        <end position="891"/>
    </location>
</feature>
<feature type="transmembrane region" description="Helical" evidence="8">
    <location>
        <begin position="234"/>
        <end position="254"/>
    </location>
</feature>
<accession>A2G733</accession>
<keyword evidence="4 8" id="KW-1133">Transmembrane helix</keyword>
<dbReference type="CDD" id="cd00130">
    <property type="entry name" value="PAS"/>
    <property type="match status" value="1"/>
</dbReference>
<dbReference type="GO" id="GO:0007168">
    <property type="term" value="P:receptor guanylyl cyclase signaling pathway"/>
    <property type="evidence" value="ECO:0000318"/>
    <property type="project" value="GO_Central"/>
</dbReference>
<feature type="compositionally biased region" description="Low complexity" evidence="7">
    <location>
        <begin position="511"/>
        <end position="528"/>
    </location>
</feature>
<evidence type="ECO:0000256" key="3">
    <source>
        <dbReference type="ARBA" id="ARBA00022741"/>
    </source>
</evidence>
<dbReference type="InterPro" id="IPR000014">
    <property type="entry name" value="PAS"/>
</dbReference>
<dbReference type="PROSITE" id="PS50125">
    <property type="entry name" value="GUANYLATE_CYCLASE_2"/>
    <property type="match status" value="1"/>
</dbReference>
<feature type="transmembrane region" description="Helical" evidence="8">
    <location>
        <begin position="106"/>
        <end position="130"/>
    </location>
</feature>
<evidence type="ECO:0000259" key="10">
    <source>
        <dbReference type="PROSITE" id="PS50125"/>
    </source>
</evidence>
<feature type="domain" description="Guanylate cyclase" evidence="10">
    <location>
        <begin position="1300"/>
        <end position="1433"/>
    </location>
</feature>
<evidence type="ECO:0000313" key="12">
    <source>
        <dbReference type="Proteomes" id="UP000001542"/>
    </source>
</evidence>